<accession>A0A4C1SFT9</accession>
<keyword evidence="3" id="KW-1185">Reference proteome</keyword>
<dbReference type="AlphaFoldDB" id="A0A4C1SFT9"/>
<feature type="compositionally biased region" description="Basic residues" evidence="1">
    <location>
        <begin position="69"/>
        <end position="86"/>
    </location>
</feature>
<evidence type="ECO:0000313" key="3">
    <source>
        <dbReference type="Proteomes" id="UP000299102"/>
    </source>
</evidence>
<reference evidence="2 3" key="1">
    <citation type="journal article" date="2019" name="Commun. Biol.">
        <title>The bagworm genome reveals a unique fibroin gene that provides high tensile strength.</title>
        <authorList>
            <person name="Kono N."/>
            <person name="Nakamura H."/>
            <person name="Ohtoshi R."/>
            <person name="Tomita M."/>
            <person name="Numata K."/>
            <person name="Arakawa K."/>
        </authorList>
    </citation>
    <scope>NUCLEOTIDE SEQUENCE [LARGE SCALE GENOMIC DNA]</scope>
</reference>
<protein>
    <submittedName>
        <fullName evidence="2">Uncharacterized protein</fullName>
    </submittedName>
</protein>
<organism evidence="2 3">
    <name type="scientific">Eumeta variegata</name>
    <name type="common">Bagworm moth</name>
    <name type="synonym">Eumeta japonica</name>
    <dbReference type="NCBI Taxonomy" id="151549"/>
    <lineage>
        <taxon>Eukaryota</taxon>
        <taxon>Metazoa</taxon>
        <taxon>Ecdysozoa</taxon>
        <taxon>Arthropoda</taxon>
        <taxon>Hexapoda</taxon>
        <taxon>Insecta</taxon>
        <taxon>Pterygota</taxon>
        <taxon>Neoptera</taxon>
        <taxon>Endopterygota</taxon>
        <taxon>Lepidoptera</taxon>
        <taxon>Glossata</taxon>
        <taxon>Ditrysia</taxon>
        <taxon>Tineoidea</taxon>
        <taxon>Psychidae</taxon>
        <taxon>Oiketicinae</taxon>
        <taxon>Eumeta</taxon>
    </lineage>
</organism>
<comment type="caution">
    <text evidence="2">The sequence shown here is derived from an EMBL/GenBank/DDBJ whole genome shotgun (WGS) entry which is preliminary data.</text>
</comment>
<evidence type="ECO:0000256" key="1">
    <source>
        <dbReference type="SAM" id="MobiDB-lite"/>
    </source>
</evidence>
<name>A0A4C1SFT9_EUMVA</name>
<sequence>MRLSVEKTCHPLLGGLRKRGARAVRANGLESKVCGRGHLCVITPFSLAGLKTIRQEGNGQTRAGAAARKLSRRRGARTKTAPFHRI</sequence>
<evidence type="ECO:0000313" key="2">
    <source>
        <dbReference type="EMBL" id="GBP00874.1"/>
    </source>
</evidence>
<feature type="region of interest" description="Disordered" evidence="1">
    <location>
        <begin position="57"/>
        <end position="86"/>
    </location>
</feature>
<dbReference type="Proteomes" id="UP000299102">
    <property type="component" value="Unassembled WGS sequence"/>
</dbReference>
<dbReference type="EMBL" id="BGZK01000007">
    <property type="protein sequence ID" value="GBP00874.1"/>
    <property type="molecule type" value="Genomic_DNA"/>
</dbReference>
<gene>
    <name evidence="2" type="ORF">EVAR_2211_1</name>
</gene>
<proteinExistence type="predicted"/>